<evidence type="ECO:0000313" key="10">
    <source>
        <dbReference type="Proteomes" id="UP000079169"/>
    </source>
</evidence>
<dbReference type="InterPro" id="IPR015943">
    <property type="entry name" value="WD40/YVTN_repeat-like_dom_sf"/>
</dbReference>
<dbReference type="STRING" id="121845.A0A1S3D8X4"/>
<proteinExistence type="inferred from homology"/>
<organism evidence="10 11">
    <name type="scientific">Diaphorina citri</name>
    <name type="common">Asian citrus psyllid</name>
    <dbReference type="NCBI Taxonomy" id="121845"/>
    <lineage>
        <taxon>Eukaryota</taxon>
        <taxon>Metazoa</taxon>
        <taxon>Ecdysozoa</taxon>
        <taxon>Arthropoda</taxon>
        <taxon>Hexapoda</taxon>
        <taxon>Insecta</taxon>
        <taxon>Pterygota</taxon>
        <taxon>Neoptera</taxon>
        <taxon>Paraneoptera</taxon>
        <taxon>Hemiptera</taxon>
        <taxon>Sternorrhyncha</taxon>
        <taxon>Psylloidea</taxon>
        <taxon>Psyllidae</taxon>
        <taxon>Diaphorininae</taxon>
        <taxon>Diaphorina</taxon>
    </lineage>
</organism>
<dbReference type="PROSITE" id="PS50082">
    <property type="entry name" value="WD_REPEATS_2"/>
    <property type="match status" value="1"/>
</dbReference>
<evidence type="ECO:0000256" key="1">
    <source>
        <dbReference type="ARBA" id="ARBA00004123"/>
    </source>
</evidence>
<dbReference type="RefSeq" id="XP_008476878.1">
    <property type="nucleotide sequence ID" value="XM_008478656.3"/>
</dbReference>
<comment type="function">
    <text evidence="6">Required for the Mettl1-dependent formation of N(7)-methylguanine at position 46 (m7G46) in tRNA. In the Mettl1-wuho methyltransferase complex, it is required to stabilize and induce conformational changes of the catalytic subunit. Required for binding of nanos mRNA and repression of translation by the mei-P26-bgcn-bam-sxl complex. May cooperate with mei-P26 and nanos to derepress the BMP signaling pathway. May cooperate with mei-P26 to suppress expression of a subset of microRNAs. May cooperate with mei-P26 to regulate bam expression levels in germline cells during gametogenesis. Required to promote mitosis to meiosis transition during gametogenesis. May regulate germline cell division in part by regulating ribosome biogenesis.</text>
</comment>
<evidence type="ECO:0000256" key="4">
    <source>
        <dbReference type="ARBA" id="ARBA00022737"/>
    </source>
</evidence>
<evidence type="ECO:0000256" key="7">
    <source>
        <dbReference type="ARBA" id="ARBA00093542"/>
    </source>
</evidence>
<dbReference type="OMA" id="DCIPVVY"/>
<dbReference type="SUPFAM" id="SSF50978">
    <property type="entry name" value="WD40 repeat-like"/>
    <property type="match status" value="1"/>
</dbReference>
<dbReference type="GO" id="GO:0005829">
    <property type="term" value="C:cytosol"/>
    <property type="evidence" value="ECO:0007669"/>
    <property type="project" value="TreeGrafter"/>
</dbReference>
<dbReference type="InterPro" id="IPR028884">
    <property type="entry name" value="Trm82"/>
</dbReference>
<evidence type="ECO:0000256" key="6">
    <source>
        <dbReference type="ARBA" id="ARBA00093337"/>
    </source>
</evidence>
<keyword evidence="5 8" id="KW-0539">Nucleus</keyword>
<accession>A0A1S3D8X4</accession>
<comment type="function">
    <text evidence="8">Required for the formation of N(7)-methylguanine at position 46 (m7G46) in tRNA. In the complex, it is required to stabilize and induce conformational changes of the catalytic subunit.</text>
</comment>
<sequence length="407" mass="46190">MSQIIIQGTSVLLSGETSFIHHTIGTETCKLVHLSKTPTPIETEEKDQDKSTATSDTTSKEKALDKDVKINFVCSALSSDNTLLAIQSPQKMLLVYEVQSWKVIYEKQLGRGASKIIFTPDDKAIVVGDKTGDVFLYDIYSDKKETLLLGHLSMVLDIIMRDDSKYIITCDRDEKIRVSNYPNCYNIENYCLGHEQFVTNVQLLPHNKKLLISCSGDGTVRLWDYLLGNIKDIYKFNNKVESDTSNIESQNQLKCFTSIKLNDTTSIVCVSIFKSHVVHVLLVNHENFEMINKINLDYEPIHLQLSLYPNTDSNEICLWLVGQNELHAYTWDNTSKSFAAATNSAVLKSLNVLSSNLKDLAVDTNTENVIYVLQKRKMDEITDYYARKKARLEEKSNKSFKNKLAIN</sequence>
<dbReference type="Proteomes" id="UP000079169">
    <property type="component" value="Unplaced"/>
</dbReference>
<dbReference type="InterPro" id="IPR036322">
    <property type="entry name" value="WD40_repeat_dom_sf"/>
</dbReference>
<reference evidence="11" key="1">
    <citation type="submission" date="2025-08" db="UniProtKB">
        <authorList>
            <consortium name="RefSeq"/>
        </authorList>
    </citation>
    <scope>IDENTIFICATION</scope>
</reference>
<keyword evidence="10" id="KW-1185">Reference proteome</keyword>
<keyword evidence="3 8" id="KW-0819">tRNA processing</keyword>
<keyword evidence="2 8" id="KW-0853">WD repeat</keyword>
<dbReference type="GeneID" id="103513809"/>
<dbReference type="Pfam" id="PF00400">
    <property type="entry name" value="WD40"/>
    <property type="match status" value="1"/>
</dbReference>
<feature type="repeat" description="WD" evidence="9">
    <location>
        <begin position="191"/>
        <end position="224"/>
    </location>
</feature>
<comment type="pathway">
    <text evidence="8">tRNA modification; N(7)-methylguanine-tRNA biosynthesis.</text>
</comment>
<dbReference type="GO" id="GO:0106004">
    <property type="term" value="P:tRNA (guanine-N7)-methylation"/>
    <property type="evidence" value="ECO:0007669"/>
    <property type="project" value="UniProtKB-UniRule"/>
</dbReference>
<keyword evidence="4 8" id="KW-0677">Repeat</keyword>
<dbReference type="KEGG" id="dci:103513809"/>
<dbReference type="PANTHER" id="PTHR16288:SF0">
    <property type="entry name" value="TRNA (GUANINE-N(7)-)-METHYLTRANSFERASE NON-CATALYTIC SUBUNIT WDR4"/>
    <property type="match status" value="1"/>
</dbReference>
<evidence type="ECO:0000256" key="2">
    <source>
        <dbReference type="ARBA" id="ARBA00022574"/>
    </source>
</evidence>
<dbReference type="PaxDb" id="121845-A0A1S3D8X4"/>
<dbReference type="GO" id="GO:0005634">
    <property type="term" value="C:nucleus"/>
    <property type="evidence" value="ECO:0007669"/>
    <property type="project" value="UniProtKB-SubCell"/>
</dbReference>
<dbReference type="UniPathway" id="UPA00989"/>
<gene>
    <name evidence="11" type="primary">LOC103513809</name>
</gene>
<dbReference type="Gene3D" id="2.130.10.10">
    <property type="entry name" value="YVTN repeat-like/Quinoprotein amine dehydrogenase"/>
    <property type="match status" value="1"/>
</dbReference>
<dbReference type="HAMAP" id="MF_03056">
    <property type="entry name" value="TRM82"/>
    <property type="match status" value="1"/>
</dbReference>
<comment type="similarity">
    <text evidence="8">Belongs to the WD repeat TRM82 family.</text>
</comment>
<comment type="subcellular location">
    <subcellularLocation>
        <location evidence="1 8">Nucleus</location>
    </subcellularLocation>
</comment>
<dbReference type="GO" id="GO:0043527">
    <property type="term" value="C:tRNA methyltransferase complex"/>
    <property type="evidence" value="ECO:0007669"/>
    <property type="project" value="TreeGrafter"/>
</dbReference>
<evidence type="ECO:0000256" key="8">
    <source>
        <dbReference type="HAMAP-Rule" id="MF_03056"/>
    </source>
</evidence>
<dbReference type="InterPro" id="IPR001680">
    <property type="entry name" value="WD40_rpt"/>
</dbReference>
<dbReference type="CTD" id="31566"/>
<evidence type="ECO:0000313" key="11">
    <source>
        <dbReference type="RefSeq" id="XP_008476878.1"/>
    </source>
</evidence>
<evidence type="ECO:0000256" key="9">
    <source>
        <dbReference type="PROSITE-ProRule" id="PRU00221"/>
    </source>
</evidence>
<dbReference type="PROSITE" id="PS50294">
    <property type="entry name" value="WD_REPEATS_REGION"/>
    <property type="match status" value="1"/>
</dbReference>
<dbReference type="SMART" id="SM00320">
    <property type="entry name" value="WD40"/>
    <property type="match status" value="3"/>
</dbReference>
<comment type="subunit">
    <text evidence="7">Forms a heterodimer with the catalytic subunit Mettl1. Interacts with mei-P26 and weakly interacts with bgcn; required for the function or formation of the mei-P26-bgcn-bam-sxl complex. Interacts with nanos; may be involved in mei-P26-dependent derepression of the BMP signaling pathway. Interacts with Myc; the interaction may be mediated by mei-P26 and may be involved in the regulation of ribosome biogenesis.</text>
</comment>
<protein>
    <submittedName>
        <fullName evidence="11">tRNA (Guanine-N(7)-)-methyltransferase non-catalytic subunit wuho</fullName>
    </submittedName>
</protein>
<dbReference type="PANTHER" id="PTHR16288">
    <property type="entry name" value="WD40 REPEAT PROTEIN 4"/>
    <property type="match status" value="1"/>
</dbReference>
<evidence type="ECO:0000256" key="5">
    <source>
        <dbReference type="ARBA" id="ARBA00023242"/>
    </source>
</evidence>
<dbReference type="AlphaFoldDB" id="A0A1S3D8X4"/>
<evidence type="ECO:0000256" key="3">
    <source>
        <dbReference type="ARBA" id="ARBA00022694"/>
    </source>
</evidence>
<name>A0A1S3D8X4_DIACI</name>